<evidence type="ECO:0000313" key="2">
    <source>
        <dbReference type="Proteomes" id="UP001153076"/>
    </source>
</evidence>
<dbReference type="EMBL" id="JAKOGI010000411">
    <property type="protein sequence ID" value="KAJ8435461.1"/>
    <property type="molecule type" value="Genomic_DNA"/>
</dbReference>
<accession>A0A9Q1K1K2</accession>
<gene>
    <name evidence="1" type="ORF">Cgig2_021094</name>
</gene>
<sequence length="162" mass="18548">MGLPDEDFKFLLSIRALQQQRNAMDLAQAHADLERRDTGAKFYVPPSYYKGEIFSVVEPAAKIEELVDIDQVKALPDQDLTCSSEIAHIEASKLQVKEQEVLREEERICKIREDLTIQHLIKAESKLKSSPDLKKREAEQDLEKEKDHMKILIGSVISFNNV</sequence>
<keyword evidence="2" id="KW-1185">Reference proteome</keyword>
<name>A0A9Q1K1K2_9CARY</name>
<protein>
    <submittedName>
        <fullName evidence="1">Uncharacterized protein</fullName>
    </submittedName>
</protein>
<dbReference type="AlphaFoldDB" id="A0A9Q1K1K2"/>
<proteinExistence type="predicted"/>
<reference evidence="1" key="1">
    <citation type="submission" date="2022-04" db="EMBL/GenBank/DDBJ databases">
        <title>Carnegiea gigantea Genome sequencing and assembly v2.</title>
        <authorList>
            <person name="Copetti D."/>
            <person name="Sanderson M.J."/>
            <person name="Burquez A."/>
            <person name="Wojciechowski M.F."/>
        </authorList>
    </citation>
    <scope>NUCLEOTIDE SEQUENCE</scope>
    <source>
        <strain evidence="1">SGP5-SGP5p</strain>
        <tissue evidence="1">Aerial part</tissue>
    </source>
</reference>
<organism evidence="1 2">
    <name type="scientific">Carnegiea gigantea</name>
    <dbReference type="NCBI Taxonomy" id="171969"/>
    <lineage>
        <taxon>Eukaryota</taxon>
        <taxon>Viridiplantae</taxon>
        <taxon>Streptophyta</taxon>
        <taxon>Embryophyta</taxon>
        <taxon>Tracheophyta</taxon>
        <taxon>Spermatophyta</taxon>
        <taxon>Magnoliopsida</taxon>
        <taxon>eudicotyledons</taxon>
        <taxon>Gunneridae</taxon>
        <taxon>Pentapetalae</taxon>
        <taxon>Caryophyllales</taxon>
        <taxon>Cactineae</taxon>
        <taxon>Cactaceae</taxon>
        <taxon>Cactoideae</taxon>
        <taxon>Echinocereeae</taxon>
        <taxon>Carnegiea</taxon>
    </lineage>
</organism>
<dbReference type="Proteomes" id="UP001153076">
    <property type="component" value="Unassembled WGS sequence"/>
</dbReference>
<evidence type="ECO:0000313" key="1">
    <source>
        <dbReference type="EMBL" id="KAJ8435461.1"/>
    </source>
</evidence>
<dbReference type="OrthoDB" id="1746559at2759"/>
<comment type="caution">
    <text evidence="1">The sequence shown here is derived from an EMBL/GenBank/DDBJ whole genome shotgun (WGS) entry which is preliminary data.</text>
</comment>